<feature type="domain" description="Glycosyltransferase 2-like" evidence="1">
    <location>
        <begin position="15"/>
        <end position="162"/>
    </location>
</feature>
<dbReference type="PANTHER" id="PTHR22916:SF3">
    <property type="entry name" value="UDP-GLCNAC:BETAGAL BETA-1,3-N-ACETYLGLUCOSAMINYLTRANSFERASE-LIKE PROTEIN 1"/>
    <property type="match status" value="1"/>
</dbReference>
<name>A0AAE4LPY1_9BACT</name>
<keyword evidence="2" id="KW-0808">Transferase</keyword>
<dbReference type="Proteomes" id="UP001181086">
    <property type="component" value="Unassembled WGS sequence"/>
</dbReference>
<evidence type="ECO:0000313" key="3">
    <source>
        <dbReference type="Proteomes" id="UP001181086"/>
    </source>
</evidence>
<organism evidence="2 3">
    <name type="scientific">Phocaeicola dorei</name>
    <dbReference type="NCBI Taxonomy" id="357276"/>
    <lineage>
        <taxon>Bacteria</taxon>
        <taxon>Pseudomonadati</taxon>
        <taxon>Bacteroidota</taxon>
        <taxon>Bacteroidia</taxon>
        <taxon>Bacteroidales</taxon>
        <taxon>Bacteroidaceae</taxon>
        <taxon>Phocaeicola</taxon>
    </lineage>
</organism>
<comment type="caution">
    <text evidence="2">The sequence shown here is derived from an EMBL/GenBank/DDBJ whole genome shotgun (WGS) entry which is preliminary data.</text>
</comment>
<evidence type="ECO:0000313" key="2">
    <source>
        <dbReference type="EMBL" id="MDU0268605.1"/>
    </source>
</evidence>
<evidence type="ECO:0000259" key="1">
    <source>
        <dbReference type="Pfam" id="PF00535"/>
    </source>
</evidence>
<accession>A0AAE4LPY1</accession>
<sequence length="304" mass="35817">MIQKDSPLVTIQCLTYNHEPYIRQCLEGFVMQQTDFCFEVIVHDDASTDGTANIIREYAEKYPNIIKPILERENQWSKKDGSLERIMNEHTHGKYIALCEGDDYWIDPYKLQKQVDIMENDEKVGFVYSAFNTVDVLGKLYVNDVSERNMKKSFSGDIFCELLNNNFPQTLTVCFRKDYWSDYLEQKFAGYDYSLFLFIAGKSLCYYLNEKTGCYRIHPTGIMQSGGVPRLWSNNAFLFAASCYYSGYFWRRSYSTDLRIRFCIIKRLIKIIIRHNYSFKLNQVLLFKILELMLKPVAKLVKKH</sequence>
<protein>
    <submittedName>
        <fullName evidence="2">Glycosyltransferase</fullName>
        <ecNumber evidence="2">2.4.-.-</ecNumber>
    </submittedName>
</protein>
<proteinExistence type="predicted"/>
<dbReference type="GO" id="GO:0016758">
    <property type="term" value="F:hexosyltransferase activity"/>
    <property type="evidence" value="ECO:0007669"/>
    <property type="project" value="UniProtKB-ARBA"/>
</dbReference>
<dbReference type="EMBL" id="JAWDEV010000001">
    <property type="protein sequence ID" value="MDU0268605.1"/>
    <property type="molecule type" value="Genomic_DNA"/>
</dbReference>
<dbReference type="InterPro" id="IPR001173">
    <property type="entry name" value="Glyco_trans_2-like"/>
</dbReference>
<dbReference type="PANTHER" id="PTHR22916">
    <property type="entry name" value="GLYCOSYLTRANSFERASE"/>
    <property type="match status" value="1"/>
</dbReference>
<gene>
    <name evidence="2" type="ORF">RVH45_01550</name>
</gene>
<dbReference type="Pfam" id="PF00535">
    <property type="entry name" value="Glycos_transf_2"/>
    <property type="match status" value="1"/>
</dbReference>
<dbReference type="Gene3D" id="3.90.550.10">
    <property type="entry name" value="Spore Coat Polysaccharide Biosynthesis Protein SpsA, Chain A"/>
    <property type="match status" value="1"/>
</dbReference>
<dbReference type="KEGG" id="bdo:EL88_09390"/>
<dbReference type="RefSeq" id="WP_038609666.1">
    <property type="nucleotide sequence ID" value="NZ_BAABZF010000001.1"/>
</dbReference>
<dbReference type="InterPro" id="IPR029044">
    <property type="entry name" value="Nucleotide-diphossugar_trans"/>
</dbReference>
<reference evidence="2" key="1">
    <citation type="submission" date="2023-10" db="EMBL/GenBank/DDBJ databases">
        <title>Genome of Potential pathogenic bacteria in Crohn's disease.</title>
        <authorList>
            <person name="Rodriguez-Palacios A."/>
        </authorList>
    </citation>
    <scope>NUCLEOTIDE SEQUENCE</scope>
    <source>
        <strain evidence="2">CavFT-hAR62</strain>
    </source>
</reference>
<keyword evidence="2" id="KW-0328">Glycosyltransferase</keyword>
<dbReference type="EC" id="2.4.-.-" evidence="2"/>
<dbReference type="AlphaFoldDB" id="A0AAE4LPY1"/>
<dbReference type="SUPFAM" id="SSF53448">
    <property type="entry name" value="Nucleotide-diphospho-sugar transferases"/>
    <property type="match status" value="1"/>
</dbReference>